<organism evidence="12 13">
    <name type="scientific">Methylobacterium brachiatum</name>
    <dbReference type="NCBI Taxonomy" id="269660"/>
    <lineage>
        <taxon>Bacteria</taxon>
        <taxon>Pseudomonadati</taxon>
        <taxon>Pseudomonadota</taxon>
        <taxon>Alphaproteobacteria</taxon>
        <taxon>Hyphomicrobiales</taxon>
        <taxon>Methylobacteriaceae</taxon>
        <taxon>Methylobacterium</taxon>
    </lineage>
</organism>
<dbReference type="Gene3D" id="2.40.10.170">
    <property type="match status" value="1"/>
</dbReference>
<dbReference type="PANTHER" id="PTHR47964">
    <property type="entry name" value="ATP-DEPENDENT DNA HELICASE HOMOLOG RECG, CHLOROPLASTIC"/>
    <property type="match status" value="1"/>
</dbReference>
<reference evidence="12" key="1">
    <citation type="submission" date="2024-06" db="EMBL/GenBank/DDBJ databases">
        <authorList>
            <person name="Campbell A.G."/>
        </authorList>
    </citation>
    <scope>NUCLEOTIDE SEQUENCE</scope>
    <source>
        <strain evidence="12">EM17</strain>
    </source>
</reference>
<dbReference type="HAMAP" id="MF_00969">
    <property type="entry name" value="TRCF"/>
    <property type="match status" value="1"/>
</dbReference>
<dbReference type="Pfam" id="PF00270">
    <property type="entry name" value="DEAD"/>
    <property type="match status" value="1"/>
</dbReference>
<accession>A0ABV1R2G0</accession>
<dbReference type="Pfam" id="PF00271">
    <property type="entry name" value="Helicase_C"/>
    <property type="match status" value="1"/>
</dbReference>
<feature type="domain" description="Helicase ATP-binding" evidence="10">
    <location>
        <begin position="583"/>
        <end position="744"/>
    </location>
</feature>
<keyword evidence="3 9" id="KW-0227">DNA damage</keyword>
<evidence type="ECO:0000256" key="4">
    <source>
        <dbReference type="ARBA" id="ARBA00022801"/>
    </source>
</evidence>
<comment type="function">
    <text evidence="9">Couples transcription and DNA repair by recognizing RNA polymerase (RNAP) stalled at DNA lesions. Mediates ATP-dependent release of RNAP and its truncated transcript from the DNA, and recruitment of nucleotide excision repair machinery to the damaged site.</text>
</comment>
<dbReference type="Proteomes" id="UP001432995">
    <property type="component" value="Unassembled WGS sequence"/>
</dbReference>
<feature type="domain" description="Helicase C-terminal" evidence="11">
    <location>
        <begin position="765"/>
        <end position="919"/>
    </location>
</feature>
<evidence type="ECO:0000313" key="12">
    <source>
        <dbReference type="EMBL" id="MER2289014.1"/>
    </source>
</evidence>
<keyword evidence="2 9" id="KW-0547">Nucleotide-binding</keyword>
<dbReference type="SMART" id="SM01058">
    <property type="entry name" value="CarD_TRCF"/>
    <property type="match status" value="1"/>
</dbReference>
<dbReference type="InterPro" id="IPR003711">
    <property type="entry name" value="CarD-like/TRCF_RID"/>
</dbReference>
<keyword evidence="4 9" id="KW-0378">Hydrolase</keyword>
<evidence type="ECO:0000256" key="9">
    <source>
        <dbReference type="HAMAP-Rule" id="MF_00969"/>
    </source>
</evidence>
<dbReference type="Gene3D" id="3.40.50.11180">
    <property type="match status" value="1"/>
</dbReference>
<keyword evidence="6 9" id="KW-0067">ATP-binding</keyword>
<name>A0ABV1R2G0_9HYPH</name>
<evidence type="ECO:0000256" key="2">
    <source>
        <dbReference type="ARBA" id="ARBA00022741"/>
    </source>
</evidence>
<dbReference type="PANTHER" id="PTHR47964:SF1">
    <property type="entry name" value="ATP-DEPENDENT DNA HELICASE HOMOLOG RECG, CHLOROPLASTIC"/>
    <property type="match status" value="1"/>
</dbReference>
<dbReference type="InterPro" id="IPR001650">
    <property type="entry name" value="Helicase_C-like"/>
</dbReference>
<dbReference type="InterPro" id="IPR036101">
    <property type="entry name" value="CarD-like/TRCF_RID_sf"/>
</dbReference>
<dbReference type="PROSITE" id="PS51194">
    <property type="entry name" value="HELICASE_CTER"/>
    <property type="match status" value="1"/>
</dbReference>
<dbReference type="Pfam" id="PF17757">
    <property type="entry name" value="UvrB_inter"/>
    <property type="match status" value="1"/>
</dbReference>
<keyword evidence="13" id="KW-1185">Reference proteome</keyword>
<keyword evidence="5 12" id="KW-0347">Helicase</keyword>
<comment type="similarity">
    <text evidence="9">In the C-terminal section; belongs to the helicase family. RecG subfamily.</text>
</comment>
<dbReference type="InterPro" id="IPR027417">
    <property type="entry name" value="P-loop_NTPase"/>
</dbReference>
<dbReference type="InterPro" id="IPR005118">
    <property type="entry name" value="TRCF_C"/>
</dbReference>
<dbReference type="Gene3D" id="3.90.1150.50">
    <property type="entry name" value="Transcription-repair-coupling factor, D7 domain"/>
    <property type="match status" value="1"/>
</dbReference>
<dbReference type="InterPro" id="IPR041471">
    <property type="entry name" value="UvrB_inter"/>
</dbReference>
<dbReference type="EMBL" id="JBELQD010000011">
    <property type="protein sequence ID" value="MER2289014.1"/>
    <property type="molecule type" value="Genomic_DNA"/>
</dbReference>
<dbReference type="SMART" id="SM00490">
    <property type="entry name" value="HELICc"/>
    <property type="match status" value="1"/>
</dbReference>
<dbReference type="Gene3D" id="3.40.50.300">
    <property type="entry name" value="P-loop containing nucleotide triphosphate hydrolases"/>
    <property type="match status" value="2"/>
</dbReference>
<protein>
    <recommendedName>
        <fullName evidence="9">Transcription-repair-coupling factor</fullName>
        <shortName evidence="9">TRCF</shortName>
        <ecNumber evidence="9">3.6.4.-</ecNumber>
    </recommendedName>
</protein>
<keyword evidence="7 9" id="KW-0238">DNA-binding</keyword>
<dbReference type="EC" id="3.6.4.-" evidence="9"/>
<sequence>MAKRRTKTVAHPETEDAPLMPTGALAVALLDLAEGTAPLVHVARDARRLDELAATLRALDPEARVAVYPEWDCLPLDHASPSRGMMGARAATMRWLTDRDALPGFVLTTAPALIQRVPPPETWADARVTLRVGDALDVAAAMADLKRLGYILDERVDEPGEIAVRGRTIEVFPAAAPRPCRIEHAEGRVTAIRSYDPISQRSVAEVADLVIDPATEIILAPDSGQSFEPFTGQEHRLERYYPRLVTLLDYVPEARLVVEDGTQARVDAFYEQMDEAGARRAPRGGRPEGGAGLYLAPEAWRAIVAERTRAVATDAAAEPVAVPVFARERRPEAAFAKAMRERLKAGDIVVLAGSRQPLRRLVRQAGKIAERPVRLIDGWSDLADAAPGDILALEAPVGAGFRVPARGATVFAAADLFGPDAAVAGTARAILPMGEVDLRPGDVAVDRDHGLCVFEGLEPVETPAGIAAEAASEPSEALRLRFAGDAILMVPVTQADRIWRYGPEPDAVTLDKLDGGTWARRRLEAEATMARTARAMLEAARARRDTEAPVLAPPSRDMERFAAGFGYAPTPDQAAAVDALMADLASGRPMDRLVCGDVGFGKTEVALRALAATIFAGKQAALIAPTTVLARQHAETLRRRFGRFGIEVAQLSRLVSPAEAKRVKAGLADGSIQLVVGTQALAGRGVRFADLGLTVIDEEQRFGAKMKADLRRLAAGGHVLTLTATPIPRTLQAALVGLQSLSVIATPPVMRQPVRTVVAPFEADAVREALIREHRRGGQSFVVCPRIEDIAPMAERLRGLVPGLDVLVAHGDLKPSAMDEVMVRFADGDGDVLLATAIVESGLDVPRANTMLVWEAARFGLAQLHQLRGRVGRGQRRGVVHLLSDPAAPPPPAALQRLRALEALDRLGAGFAVSARDLDLRGAGDLVGEDQAGHAKLVGLGLYQHLLQLALTAAKGEPAEDWSPEIEIGLPSRIPADYVPEPEIRLSLYTRLLRLRDGEAIEALAGEVEDRFGTPPASVLALFTLARLRAACCGLGMARLSGGPQGVAADIRPDRPLPPMPAEDGIILRAGRVVWRQACADAEARAGLAADLLDRIRTARDRAA</sequence>
<comment type="subcellular location">
    <subcellularLocation>
        <location evidence="9">Cytoplasm</location>
    </subcellularLocation>
</comment>
<dbReference type="SMART" id="SM00982">
    <property type="entry name" value="TRCF"/>
    <property type="match status" value="1"/>
</dbReference>
<dbReference type="SUPFAM" id="SSF52540">
    <property type="entry name" value="P-loop containing nucleoside triphosphate hydrolases"/>
    <property type="match status" value="3"/>
</dbReference>
<evidence type="ECO:0000256" key="5">
    <source>
        <dbReference type="ARBA" id="ARBA00022806"/>
    </source>
</evidence>
<dbReference type="Gene3D" id="3.30.2060.10">
    <property type="entry name" value="Penicillin-binding protein 1b domain"/>
    <property type="match status" value="1"/>
</dbReference>
<dbReference type="InterPro" id="IPR011545">
    <property type="entry name" value="DEAD/DEAH_box_helicase_dom"/>
</dbReference>
<keyword evidence="8 9" id="KW-0234">DNA repair</keyword>
<dbReference type="RefSeq" id="WP_350378415.1">
    <property type="nucleotide sequence ID" value="NZ_JBELQD010000011.1"/>
</dbReference>
<evidence type="ECO:0000259" key="10">
    <source>
        <dbReference type="PROSITE" id="PS51192"/>
    </source>
</evidence>
<dbReference type="CDD" id="cd17991">
    <property type="entry name" value="DEXHc_TRCF"/>
    <property type="match status" value="1"/>
</dbReference>
<evidence type="ECO:0000256" key="6">
    <source>
        <dbReference type="ARBA" id="ARBA00022840"/>
    </source>
</evidence>
<dbReference type="GO" id="GO:0004386">
    <property type="term" value="F:helicase activity"/>
    <property type="evidence" value="ECO:0007669"/>
    <property type="project" value="UniProtKB-KW"/>
</dbReference>
<evidence type="ECO:0000313" key="13">
    <source>
        <dbReference type="Proteomes" id="UP001432995"/>
    </source>
</evidence>
<dbReference type="InterPro" id="IPR004576">
    <property type="entry name" value="Mfd"/>
</dbReference>
<dbReference type="Pfam" id="PF03461">
    <property type="entry name" value="TRCF"/>
    <property type="match status" value="1"/>
</dbReference>
<dbReference type="SUPFAM" id="SSF143517">
    <property type="entry name" value="TRCF domain-like"/>
    <property type="match status" value="1"/>
</dbReference>
<dbReference type="InterPro" id="IPR037235">
    <property type="entry name" value="TRCF-like_C_D7"/>
</dbReference>
<gene>
    <name evidence="9" type="primary">mfd</name>
    <name evidence="12" type="ORF">ABS770_12155</name>
</gene>
<dbReference type="InterPro" id="IPR014001">
    <property type="entry name" value="Helicase_ATP-bd"/>
</dbReference>
<evidence type="ECO:0000259" key="11">
    <source>
        <dbReference type="PROSITE" id="PS51194"/>
    </source>
</evidence>
<comment type="similarity">
    <text evidence="9">In the N-terminal section; belongs to the UvrB family.</text>
</comment>
<evidence type="ECO:0000256" key="8">
    <source>
        <dbReference type="ARBA" id="ARBA00023204"/>
    </source>
</evidence>
<keyword evidence="1 9" id="KW-0963">Cytoplasm</keyword>
<dbReference type="Pfam" id="PF02559">
    <property type="entry name" value="CarD_TRCF_RID"/>
    <property type="match status" value="1"/>
</dbReference>
<evidence type="ECO:0000256" key="3">
    <source>
        <dbReference type="ARBA" id="ARBA00022763"/>
    </source>
</evidence>
<dbReference type="SUPFAM" id="SSF141259">
    <property type="entry name" value="CarD-like"/>
    <property type="match status" value="1"/>
</dbReference>
<proteinExistence type="inferred from homology"/>
<evidence type="ECO:0000256" key="7">
    <source>
        <dbReference type="ARBA" id="ARBA00023125"/>
    </source>
</evidence>
<dbReference type="SMART" id="SM00487">
    <property type="entry name" value="DEXDc"/>
    <property type="match status" value="1"/>
</dbReference>
<dbReference type="PROSITE" id="PS51192">
    <property type="entry name" value="HELICASE_ATP_BIND_1"/>
    <property type="match status" value="1"/>
</dbReference>
<dbReference type="InterPro" id="IPR047112">
    <property type="entry name" value="RecG/Mfd"/>
</dbReference>
<comment type="caution">
    <text evidence="12">The sequence shown here is derived from an EMBL/GenBank/DDBJ whole genome shotgun (WGS) entry which is preliminary data.</text>
</comment>
<evidence type="ECO:0000256" key="1">
    <source>
        <dbReference type="ARBA" id="ARBA00022490"/>
    </source>
</evidence>